<keyword evidence="3" id="KW-0479">Metal-binding</keyword>
<dbReference type="OrthoDB" id="6079689at2759"/>
<dbReference type="SUPFAM" id="SSF51556">
    <property type="entry name" value="Metallo-dependent hydrolases"/>
    <property type="match status" value="1"/>
</dbReference>
<reference evidence="6" key="1">
    <citation type="submission" date="2016-03" db="EMBL/GenBank/DDBJ databases">
        <authorList>
            <person name="Devillers Hugo."/>
        </authorList>
    </citation>
    <scope>NUCLEOTIDE SEQUENCE [LARGE SCALE GENOMIC DNA]</scope>
</reference>
<dbReference type="Proteomes" id="UP000191144">
    <property type="component" value="Chromosome H"/>
</dbReference>
<dbReference type="Pfam" id="PF01026">
    <property type="entry name" value="TatD_DNase"/>
    <property type="match status" value="1"/>
</dbReference>
<proteinExistence type="inferred from homology"/>
<keyword evidence="2" id="KW-0540">Nuclease</keyword>
<evidence type="ECO:0000256" key="2">
    <source>
        <dbReference type="ARBA" id="ARBA00022722"/>
    </source>
</evidence>
<dbReference type="AlphaFoldDB" id="A0A1G4KIS9"/>
<dbReference type="PANTHER" id="PTHR10060:SF15">
    <property type="entry name" value="DEOXYRIBONUCLEASE TATDN1"/>
    <property type="match status" value="1"/>
</dbReference>
<gene>
    <name evidence="5" type="ORF">LAME_0H18668G</name>
</gene>
<dbReference type="GO" id="GO:0046872">
    <property type="term" value="F:metal ion binding"/>
    <property type="evidence" value="ECO:0007669"/>
    <property type="project" value="UniProtKB-KW"/>
</dbReference>
<protein>
    <submittedName>
        <fullName evidence="5">LAME_0H18668g1_1</fullName>
    </submittedName>
</protein>
<keyword evidence="6" id="KW-1185">Reference proteome</keyword>
<evidence type="ECO:0000256" key="4">
    <source>
        <dbReference type="ARBA" id="ARBA00022801"/>
    </source>
</evidence>
<accession>A0A1G4KIS9</accession>
<evidence type="ECO:0000313" key="5">
    <source>
        <dbReference type="EMBL" id="SCV04468.1"/>
    </source>
</evidence>
<dbReference type="InterPro" id="IPR050891">
    <property type="entry name" value="TatD-type_Hydrolase"/>
</dbReference>
<evidence type="ECO:0000313" key="6">
    <source>
        <dbReference type="Proteomes" id="UP000191144"/>
    </source>
</evidence>
<dbReference type="Gene3D" id="3.20.20.140">
    <property type="entry name" value="Metal-dependent hydrolases"/>
    <property type="match status" value="1"/>
</dbReference>
<dbReference type="InterPro" id="IPR001130">
    <property type="entry name" value="TatD-like"/>
</dbReference>
<dbReference type="GO" id="GO:0008296">
    <property type="term" value="F:3'-5'-DNA exonuclease activity"/>
    <property type="evidence" value="ECO:0007669"/>
    <property type="project" value="TreeGrafter"/>
</dbReference>
<organism evidence="5 6">
    <name type="scientific">Lachancea meyersii CBS 8951</name>
    <dbReference type="NCBI Taxonomy" id="1266667"/>
    <lineage>
        <taxon>Eukaryota</taxon>
        <taxon>Fungi</taxon>
        <taxon>Dikarya</taxon>
        <taxon>Ascomycota</taxon>
        <taxon>Saccharomycotina</taxon>
        <taxon>Saccharomycetes</taxon>
        <taxon>Saccharomycetales</taxon>
        <taxon>Saccharomycetaceae</taxon>
        <taxon>Lachancea</taxon>
    </lineage>
</organism>
<dbReference type="CDD" id="cd01310">
    <property type="entry name" value="TatD_DNAse"/>
    <property type="match status" value="1"/>
</dbReference>
<comment type="similarity">
    <text evidence="1">Belongs to the metallo-dependent hydrolases superfamily. TatD-type hydrolase family.</text>
</comment>
<dbReference type="InterPro" id="IPR032466">
    <property type="entry name" value="Metal_Hydrolase"/>
</dbReference>
<dbReference type="GO" id="GO:0005829">
    <property type="term" value="C:cytosol"/>
    <property type="evidence" value="ECO:0007669"/>
    <property type="project" value="TreeGrafter"/>
</dbReference>
<keyword evidence="4" id="KW-0378">Hydrolase</keyword>
<evidence type="ECO:0000256" key="3">
    <source>
        <dbReference type="ARBA" id="ARBA00022723"/>
    </source>
</evidence>
<sequence length="407" mass="46939">MLRKMMPTFKFYDIGLNLTDPMYQGIYNGKKYHECDIKNVLHRAKLSRVQNMLLTGSSIQESQDAIQLAHQFHNEDVNLYYTIGVHPCCVNEFILKDTQSTIDNPTDDVEFNAKLDVSDLSFTKSKLRELYKLISENSTDPQFRAIGEIGLDYDRFYYSSQKMQLLFFEEQLKLSCLFPNLPLFLHMRNCCSDFIEILKKFVTGFVDNTDRFDVKDLLKDIKSTQQGLPSLKESGGVHYKFSPQRKFVTHSFTGSVEDLQDIMALSENSYIGMNGCSFKTQENIKCLKAVSLDRLLLETDAPWCDIRRTHESYKYLFEDSAREAGADDPWSLGLSQAYPDIQDWFKSVKRDKLHKKSIEERAQTTVKSRNEPCFMGHVATVVANVKEIPIEDVANKVWDVTCKVYGQ</sequence>
<dbReference type="EMBL" id="LT598480">
    <property type="protein sequence ID" value="SCV04468.1"/>
    <property type="molecule type" value="Genomic_DNA"/>
</dbReference>
<name>A0A1G4KIS9_9SACH</name>
<evidence type="ECO:0000256" key="1">
    <source>
        <dbReference type="ARBA" id="ARBA00009275"/>
    </source>
</evidence>
<dbReference type="PANTHER" id="PTHR10060">
    <property type="entry name" value="TATD FAMILY DEOXYRIBONUCLEASE"/>
    <property type="match status" value="1"/>
</dbReference>